<dbReference type="PROSITE" id="PS51379">
    <property type="entry name" value="4FE4S_FER_2"/>
    <property type="match status" value="2"/>
</dbReference>
<gene>
    <name evidence="5" type="ORF">H7E68_00970</name>
</gene>
<feature type="domain" description="4Fe-4S ferredoxin-type" evidence="4">
    <location>
        <begin position="190"/>
        <end position="216"/>
    </location>
</feature>
<protein>
    <submittedName>
        <fullName evidence="5">4Fe-4S binding protein</fullName>
    </submittedName>
</protein>
<evidence type="ECO:0000313" key="6">
    <source>
        <dbReference type="Proteomes" id="UP000585258"/>
    </source>
</evidence>
<accession>A0A7X0SBT2</accession>
<keyword evidence="2" id="KW-0408">Iron</keyword>
<dbReference type="NCBIfam" id="NF038196">
    <property type="entry name" value="ferrodoxin_EFR1"/>
    <property type="match status" value="1"/>
</dbReference>
<comment type="caution">
    <text evidence="5">The sequence shown here is derived from an EMBL/GenBank/DDBJ whole genome shotgun (WGS) entry which is preliminary data.</text>
</comment>
<dbReference type="InterPro" id="IPR029039">
    <property type="entry name" value="Flavoprotein-like_sf"/>
</dbReference>
<evidence type="ECO:0000256" key="3">
    <source>
        <dbReference type="ARBA" id="ARBA00023014"/>
    </source>
</evidence>
<keyword evidence="3" id="KW-0411">Iron-sulfur</keyword>
<keyword evidence="1" id="KW-0479">Metal-binding</keyword>
<evidence type="ECO:0000256" key="2">
    <source>
        <dbReference type="ARBA" id="ARBA00023004"/>
    </source>
</evidence>
<dbReference type="EMBL" id="JACKWY010000001">
    <property type="protein sequence ID" value="MBB6713302.1"/>
    <property type="molecule type" value="Genomic_DNA"/>
</dbReference>
<evidence type="ECO:0000259" key="4">
    <source>
        <dbReference type="PROSITE" id="PS51379"/>
    </source>
</evidence>
<dbReference type="GO" id="GO:0046872">
    <property type="term" value="F:metal ion binding"/>
    <property type="evidence" value="ECO:0007669"/>
    <property type="project" value="UniProtKB-KW"/>
</dbReference>
<dbReference type="Pfam" id="PF12724">
    <property type="entry name" value="Flavodoxin_5"/>
    <property type="match status" value="1"/>
</dbReference>
<reference evidence="5 6" key="1">
    <citation type="submission" date="2020-08" db="EMBL/GenBank/DDBJ databases">
        <title>Clostridia isolated from Swiss meat.</title>
        <authorList>
            <person name="Wambui J."/>
            <person name="Stevens M.J.A."/>
            <person name="Stephan R."/>
        </authorList>
    </citation>
    <scope>NUCLEOTIDE SEQUENCE [LARGE SCALE GENOMIC DNA]</scope>
    <source>
        <strain evidence="5 6">CM001</strain>
    </source>
</reference>
<evidence type="ECO:0000313" key="5">
    <source>
        <dbReference type="EMBL" id="MBB6713302.1"/>
    </source>
</evidence>
<dbReference type="InterPro" id="IPR047964">
    <property type="entry name" value="EFR1-like"/>
</dbReference>
<dbReference type="AlphaFoldDB" id="A0A7X0SBT2"/>
<organism evidence="5 6">
    <name type="scientific">Clostridium gasigenes</name>
    <dbReference type="NCBI Taxonomy" id="94869"/>
    <lineage>
        <taxon>Bacteria</taxon>
        <taxon>Bacillati</taxon>
        <taxon>Bacillota</taxon>
        <taxon>Clostridia</taxon>
        <taxon>Eubacteriales</taxon>
        <taxon>Clostridiaceae</taxon>
        <taxon>Clostridium</taxon>
    </lineage>
</organism>
<dbReference type="Gene3D" id="3.40.50.360">
    <property type="match status" value="1"/>
</dbReference>
<dbReference type="GO" id="GO:0051536">
    <property type="term" value="F:iron-sulfur cluster binding"/>
    <property type="evidence" value="ECO:0007669"/>
    <property type="project" value="UniProtKB-KW"/>
</dbReference>
<dbReference type="InterPro" id="IPR017900">
    <property type="entry name" value="4Fe4S_Fe_S_CS"/>
</dbReference>
<dbReference type="Proteomes" id="UP000585258">
    <property type="component" value="Unassembled WGS sequence"/>
</dbReference>
<dbReference type="InterPro" id="IPR026816">
    <property type="entry name" value="Flavodoxin_dom"/>
</dbReference>
<dbReference type="PROSITE" id="PS00198">
    <property type="entry name" value="4FE4S_FER_1"/>
    <property type="match status" value="1"/>
</dbReference>
<dbReference type="InterPro" id="IPR017896">
    <property type="entry name" value="4Fe4S_Fe-S-bd"/>
</dbReference>
<dbReference type="SUPFAM" id="SSF54862">
    <property type="entry name" value="4Fe-4S ferredoxins"/>
    <property type="match status" value="1"/>
</dbReference>
<proteinExistence type="predicted"/>
<dbReference type="SUPFAM" id="SSF52218">
    <property type="entry name" value="Flavoproteins"/>
    <property type="match status" value="1"/>
</dbReference>
<feature type="domain" description="4Fe-4S ferredoxin-type" evidence="4">
    <location>
        <begin position="217"/>
        <end position="246"/>
    </location>
</feature>
<evidence type="ECO:0000256" key="1">
    <source>
        <dbReference type="ARBA" id="ARBA00022723"/>
    </source>
</evidence>
<sequence length="271" mass="30906">MMNKIQIYYFSGTGNTVFIVKKIAKELEKLGNVVNIDSCENVEDINNDFDILGIAFPIHSSYAPKVFSELLEKFPKVNNIPFFGVVTSGYMAGDVLSFEGKKLEEKGYIPFLYRNIIVGNNLHLPKLCPLKVVKKEKLDKRLTKINRKIIDISIKVNNKTKDIRGNDIIGKIFGVVQRISGKIHIKHNFKGFEADEGCTRCKLCIKNCPTENIVLVNNKVLFENKCIVCMRCYNFCPTQSIQMTNKSKNIEKYIRYKGPDGLGFKTTFNKK</sequence>
<name>A0A7X0SBT2_9CLOT</name>
<dbReference type="RefSeq" id="WP_185163149.1">
    <property type="nucleotide sequence ID" value="NZ_JACKWY010000001.1"/>
</dbReference>
<dbReference type="Pfam" id="PF13187">
    <property type="entry name" value="Fer4_9"/>
    <property type="match status" value="1"/>
</dbReference>
<dbReference type="Gene3D" id="3.30.70.20">
    <property type="match status" value="1"/>
</dbReference>